<sequence length="330" mass="35688">MVSLQIARQSNARISSLPRGLVALFVGATSGIGQSTLQNFAQHAPSPRIYSVARPQTVALHESQLAALRRSNPTAKLNLIQADASLVSEIDKVVNEIMQKETKLDLLVVSAGFMAFEGRKDTREGLDPSMSTRYYCRQRAVQLLLPLLKNAASPRILSVLAGGLEAELNEKDLDLKDPRNWSFWNASVHAATMHTLSLERVARENPGLSIIHWLPGPVDTAGLRRAAQFGMRPPNQMTEAEAGERGLFCATSDRYGVRAGLVPAPEGVGPANRSGGGIFLLGPLGESTDNEGVLATMRERGIDKVVWDFTQQVFANIAANGSHDASKDEL</sequence>
<dbReference type="EMBL" id="JAFIMR010000016">
    <property type="protein sequence ID" value="KAI1868764.1"/>
    <property type="molecule type" value="Genomic_DNA"/>
</dbReference>
<dbReference type="PANTHER" id="PTHR47534:SF3">
    <property type="entry name" value="ALCOHOL DEHYDROGENASE-LIKE C-TERMINAL DOMAIN-CONTAINING PROTEIN"/>
    <property type="match status" value="1"/>
</dbReference>
<dbReference type="AlphaFoldDB" id="A0A9Q0APX2"/>
<dbReference type="GO" id="GO:0016491">
    <property type="term" value="F:oxidoreductase activity"/>
    <property type="evidence" value="ECO:0007669"/>
    <property type="project" value="UniProtKB-KW"/>
</dbReference>
<dbReference type="InterPro" id="IPR002347">
    <property type="entry name" value="SDR_fam"/>
</dbReference>
<dbReference type="SUPFAM" id="SSF51735">
    <property type="entry name" value="NAD(P)-binding Rossmann-fold domains"/>
    <property type="match status" value="1"/>
</dbReference>
<dbReference type="InterPro" id="IPR036291">
    <property type="entry name" value="NAD(P)-bd_dom_sf"/>
</dbReference>
<keyword evidence="3" id="KW-1185">Reference proteome</keyword>
<protein>
    <submittedName>
        <fullName evidence="2">Uncharacterized protein</fullName>
    </submittedName>
</protein>
<evidence type="ECO:0000313" key="2">
    <source>
        <dbReference type="EMBL" id="KAI1868764.1"/>
    </source>
</evidence>
<dbReference type="InterPro" id="IPR052228">
    <property type="entry name" value="Sec_Metab_Biosynth_Oxidored"/>
</dbReference>
<evidence type="ECO:0000313" key="3">
    <source>
        <dbReference type="Proteomes" id="UP000829685"/>
    </source>
</evidence>
<keyword evidence="1" id="KW-0560">Oxidoreductase</keyword>
<gene>
    <name evidence="2" type="ORF">JX265_006743</name>
</gene>
<organism evidence="2 3">
    <name type="scientific">Neoarthrinium moseri</name>
    <dbReference type="NCBI Taxonomy" id="1658444"/>
    <lineage>
        <taxon>Eukaryota</taxon>
        <taxon>Fungi</taxon>
        <taxon>Dikarya</taxon>
        <taxon>Ascomycota</taxon>
        <taxon>Pezizomycotina</taxon>
        <taxon>Sordariomycetes</taxon>
        <taxon>Xylariomycetidae</taxon>
        <taxon>Amphisphaeriales</taxon>
        <taxon>Apiosporaceae</taxon>
        <taxon>Neoarthrinium</taxon>
    </lineage>
</organism>
<dbReference type="Gene3D" id="3.40.50.720">
    <property type="entry name" value="NAD(P)-binding Rossmann-like Domain"/>
    <property type="match status" value="1"/>
</dbReference>
<dbReference type="Proteomes" id="UP000829685">
    <property type="component" value="Unassembled WGS sequence"/>
</dbReference>
<proteinExistence type="predicted"/>
<reference evidence="2" key="1">
    <citation type="submission" date="2021-03" db="EMBL/GenBank/DDBJ databases">
        <title>Revisited historic fungal species revealed as producer of novel bioactive compounds through whole genome sequencing and comparative genomics.</title>
        <authorList>
            <person name="Vignolle G.A."/>
            <person name="Hochenegger N."/>
            <person name="Mach R.L."/>
            <person name="Mach-Aigner A.R."/>
            <person name="Javad Rahimi M."/>
            <person name="Salim K.A."/>
            <person name="Chan C.M."/>
            <person name="Lim L.B.L."/>
            <person name="Cai F."/>
            <person name="Druzhinina I.S."/>
            <person name="U'Ren J.M."/>
            <person name="Derntl C."/>
        </authorList>
    </citation>
    <scope>NUCLEOTIDE SEQUENCE</scope>
    <source>
        <strain evidence="2">TUCIM 5799</strain>
    </source>
</reference>
<accession>A0A9Q0APX2</accession>
<dbReference type="PANTHER" id="PTHR47534">
    <property type="entry name" value="YALI0E05731P"/>
    <property type="match status" value="1"/>
</dbReference>
<comment type="caution">
    <text evidence="2">The sequence shown here is derived from an EMBL/GenBank/DDBJ whole genome shotgun (WGS) entry which is preliminary data.</text>
</comment>
<dbReference type="Pfam" id="PF00106">
    <property type="entry name" value="adh_short"/>
    <property type="match status" value="1"/>
</dbReference>
<name>A0A9Q0APX2_9PEZI</name>
<evidence type="ECO:0000256" key="1">
    <source>
        <dbReference type="ARBA" id="ARBA00023002"/>
    </source>
</evidence>